<evidence type="ECO:0000256" key="1">
    <source>
        <dbReference type="ARBA" id="ARBA00001947"/>
    </source>
</evidence>
<feature type="domain" description="Cobalamin-independent methionine synthase MetE C-terminal/archaeal" evidence="4">
    <location>
        <begin position="20"/>
        <end position="216"/>
    </location>
</feature>
<dbReference type="GO" id="GO:0008270">
    <property type="term" value="F:zinc ion binding"/>
    <property type="evidence" value="ECO:0007669"/>
    <property type="project" value="InterPro"/>
</dbReference>
<keyword evidence="3" id="KW-0862">Zinc</keyword>
<dbReference type="SUPFAM" id="SSF51726">
    <property type="entry name" value="UROD/MetE-like"/>
    <property type="match status" value="1"/>
</dbReference>
<name>A0A382QXN7_9ZZZZ</name>
<keyword evidence="2" id="KW-0479">Metal-binding</keyword>
<proteinExistence type="predicted"/>
<dbReference type="AlphaFoldDB" id="A0A382QXN7"/>
<dbReference type="InterPro" id="IPR002629">
    <property type="entry name" value="Met_Synth_C/arc"/>
</dbReference>
<dbReference type="GO" id="GO:0003871">
    <property type="term" value="F:5-methyltetrahydropteroyltriglutamate-homocysteine S-methyltransferase activity"/>
    <property type="evidence" value="ECO:0007669"/>
    <property type="project" value="InterPro"/>
</dbReference>
<comment type="cofactor">
    <cofactor evidence="1">
        <name>Zn(2+)</name>
        <dbReference type="ChEBI" id="CHEBI:29105"/>
    </cofactor>
</comment>
<reference evidence="5" key="1">
    <citation type="submission" date="2018-05" db="EMBL/GenBank/DDBJ databases">
        <authorList>
            <person name="Lanie J.A."/>
            <person name="Ng W.-L."/>
            <person name="Kazmierczak K.M."/>
            <person name="Andrzejewski T.M."/>
            <person name="Davidsen T.M."/>
            <person name="Wayne K.J."/>
            <person name="Tettelin H."/>
            <person name="Glass J.I."/>
            <person name="Rusch D."/>
            <person name="Podicherti R."/>
            <person name="Tsui H.-C.T."/>
            <person name="Winkler M.E."/>
        </authorList>
    </citation>
    <scope>NUCLEOTIDE SEQUENCE</scope>
</reference>
<evidence type="ECO:0000259" key="4">
    <source>
        <dbReference type="Pfam" id="PF01717"/>
    </source>
</evidence>
<dbReference type="InterPro" id="IPR038071">
    <property type="entry name" value="UROD/MetE-like_sf"/>
</dbReference>
<dbReference type="Gene3D" id="3.20.20.210">
    <property type="match status" value="1"/>
</dbReference>
<evidence type="ECO:0000256" key="3">
    <source>
        <dbReference type="ARBA" id="ARBA00022833"/>
    </source>
</evidence>
<evidence type="ECO:0000313" key="5">
    <source>
        <dbReference type="EMBL" id="SVC89608.1"/>
    </source>
</evidence>
<accession>A0A382QXN7</accession>
<organism evidence="5">
    <name type="scientific">marine metagenome</name>
    <dbReference type="NCBI Taxonomy" id="408172"/>
    <lineage>
        <taxon>unclassified sequences</taxon>
        <taxon>metagenomes</taxon>
        <taxon>ecological metagenomes</taxon>
    </lineage>
</organism>
<gene>
    <name evidence="5" type="ORF">METZ01_LOCUS342462</name>
</gene>
<dbReference type="PANTHER" id="PTHR30519">
    <property type="entry name" value="5-METHYLTETRAHYDROPTEROYLTRIGLUTAMATE--HOMOCYSTEINE METHYLTRANSFERASE"/>
    <property type="match status" value="1"/>
</dbReference>
<dbReference type="GO" id="GO:0009086">
    <property type="term" value="P:methionine biosynthetic process"/>
    <property type="evidence" value="ECO:0007669"/>
    <property type="project" value="InterPro"/>
</dbReference>
<dbReference type="EMBL" id="UINC01117284">
    <property type="protein sequence ID" value="SVC89608.1"/>
    <property type="molecule type" value="Genomic_DNA"/>
</dbReference>
<protein>
    <recommendedName>
        <fullName evidence="4">Cobalamin-independent methionine synthase MetE C-terminal/archaeal domain-containing protein</fullName>
    </recommendedName>
</protein>
<sequence>APVFLGDIKLLRSESGHQIKISVPGPFTMSQQAQDDYYRDGEALACAFADAVRAEITDLFEAGADVVQLDEPFLQARIEAARAYGVSTINRALGGVSGTTALHLCLGYAALIKDKPSAYSFLTELNECLVDQISIEAAQPRLDLKVLRELPDKAIILGVLDLNDMSIESAEVVAARIQDALQFVPARQLIAAPDCGMKYLPRSVAFEKLRALAQGAQLVRERLQGSL</sequence>
<evidence type="ECO:0000256" key="2">
    <source>
        <dbReference type="ARBA" id="ARBA00022723"/>
    </source>
</evidence>
<dbReference type="Pfam" id="PF01717">
    <property type="entry name" value="Meth_synt_2"/>
    <property type="match status" value="1"/>
</dbReference>
<feature type="non-terminal residue" evidence="5">
    <location>
        <position position="1"/>
    </location>
</feature>